<proteinExistence type="predicted"/>
<dbReference type="SUPFAM" id="SSF47598">
    <property type="entry name" value="Ribbon-helix-helix"/>
    <property type="match status" value="1"/>
</dbReference>
<keyword evidence="2" id="KW-1185">Reference proteome</keyword>
<organism evidence="1 2">
    <name type="scientific">Paucilactobacillus suebicus DSM 5007 = KCTC 3549</name>
    <dbReference type="NCBI Taxonomy" id="1423807"/>
    <lineage>
        <taxon>Bacteria</taxon>
        <taxon>Bacillati</taxon>
        <taxon>Bacillota</taxon>
        <taxon>Bacilli</taxon>
        <taxon>Lactobacillales</taxon>
        <taxon>Lactobacillaceae</taxon>
        <taxon>Paucilactobacillus</taxon>
    </lineage>
</organism>
<dbReference type="Proteomes" id="UP000051820">
    <property type="component" value="Unassembled WGS sequence"/>
</dbReference>
<dbReference type="Gene3D" id="1.10.1220.10">
    <property type="entry name" value="Met repressor-like"/>
    <property type="match status" value="1"/>
</dbReference>
<dbReference type="GO" id="GO:0006355">
    <property type="term" value="P:regulation of DNA-templated transcription"/>
    <property type="evidence" value="ECO:0007669"/>
    <property type="project" value="InterPro"/>
</dbReference>
<accession>A0A0R1W1R9</accession>
<name>A0A0R1W1R9_9LACO</name>
<dbReference type="InterPro" id="IPR010985">
    <property type="entry name" value="Ribbon_hlx_hlx"/>
</dbReference>
<evidence type="ECO:0000313" key="1">
    <source>
        <dbReference type="EMBL" id="KRM09331.1"/>
    </source>
</evidence>
<dbReference type="AlphaFoldDB" id="A0A0R1W1R9"/>
<evidence type="ECO:0000313" key="2">
    <source>
        <dbReference type="Proteomes" id="UP000051820"/>
    </source>
</evidence>
<dbReference type="InterPro" id="IPR013321">
    <property type="entry name" value="Arc_rbn_hlx_hlx"/>
</dbReference>
<reference evidence="1 2" key="1">
    <citation type="journal article" date="2015" name="Genome Announc.">
        <title>Expanding the biotechnology potential of lactobacilli through comparative genomics of 213 strains and associated genera.</title>
        <authorList>
            <person name="Sun Z."/>
            <person name="Harris H.M."/>
            <person name="McCann A."/>
            <person name="Guo C."/>
            <person name="Argimon S."/>
            <person name="Zhang W."/>
            <person name="Yang X."/>
            <person name="Jeffery I.B."/>
            <person name="Cooney J.C."/>
            <person name="Kagawa T.F."/>
            <person name="Liu W."/>
            <person name="Song Y."/>
            <person name="Salvetti E."/>
            <person name="Wrobel A."/>
            <person name="Rasinkangas P."/>
            <person name="Parkhill J."/>
            <person name="Rea M.C."/>
            <person name="O'Sullivan O."/>
            <person name="Ritari J."/>
            <person name="Douillard F.P."/>
            <person name="Paul Ross R."/>
            <person name="Yang R."/>
            <person name="Briner A.E."/>
            <person name="Felis G.E."/>
            <person name="de Vos W.M."/>
            <person name="Barrangou R."/>
            <person name="Klaenhammer T.R."/>
            <person name="Caufield P.W."/>
            <person name="Cui Y."/>
            <person name="Zhang H."/>
            <person name="O'Toole P.W."/>
        </authorList>
    </citation>
    <scope>NUCLEOTIDE SEQUENCE [LARGE SCALE GENOMIC DNA]</scope>
    <source>
        <strain evidence="1 2">DSM 5007</strain>
    </source>
</reference>
<gene>
    <name evidence="1" type="ORF">FD16_GL001849</name>
</gene>
<evidence type="ECO:0008006" key="3">
    <source>
        <dbReference type="Google" id="ProtNLM"/>
    </source>
</evidence>
<protein>
    <recommendedName>
        <fullName evidence="3">Ribbon-helix-helix protein CopG domain-containing protein</fullName>
    </recommendedName>
</protein>
<comment type="caution">
    <text evidence="1">The sequence shown here is derived from an EMBL/GenBank/DDBJ whole genome shotgun (WGS) entry which is preliminary data.</text>
</comment>
<dbReference type="PATRIC" id="fig|1423807.3.peg.1894"/>
<sequence length="50" mass="5851">MTKMKRKFTTTLDADLIKRMKIDAVENDTSVANLLEELIKKYLKDNVKVH</sequence>
<dbReference type="EMBL" id="AZGF01000045">
    <property type="protein sequence ID" value="KRM09331.1"/>
    <property type="molecule type" value="Genomic_DNA"/>
</dbReference>